<sequence length="455" mass="50863">MARASTALPVEPSLALPKAFWRRFAREHWDVGPTLFPSLFPRHFPSPAEIFEALVDVGTRYRQGEVMLPVRFYVEHEATAEGPPEVFAAVALSRYLPLAEDGDVDGYARRMEHLLHGRRFGLVLSNTQSHHWSHWLQMRTFLSGVHGALGVPLGGADSALFLGNYRHTPFGIHKDDLHVFYFVIRGRRRMSFWPLEAMVSRPEVAPHADPGLKDRPHGVVLRDAEDTRQVMAQASFLEAGAGDIMYWPSSYWHRSEPSEGLTIAASLGFNFRAPMFLDRAPEQPWPERLPHGELPQVGDRALPKSVRDALGKQGRGQGLRATRNTLTEGWVRFLTNGALDGPPPEARGLAPLTPEDTVVGSSSRPIVTVPLEGGQVVVAANGFSRTLRPSPVARRRLEALTETLSSGRPVSVGTLEEDFFRRLPPRAFPRAGVRSLLDELARWRAVWRHEPARRR</sequence>
<dbReference type="RefSeq" id="WP_143097440.1">
    <property type="nucleotide sequence ID" value="NZ_BJXR01000072.1"/>
</dbReference>
<dbReference type="Pfam" id="PF13621">
    <property type="entry name" value="Cupin_8"/>
    <property type="match status" value="1"/>
</dbReference>
<proteinExistence type="predicted"/>
<feature type="domain" description="Cupin-like" evidence="1">
    <location>
        <begin position="158"/>
        <end position="265"/>
    </location>
</feature>
<reference evidence="2 3" key="1">
    <citation type="submission" date="2016-10" db="EMBL/GenBank/DDBJ databases">
        <authorList>
            <person name="Varghese N."/>
            <person name="Submissions S."/>
        </authorList>
    </citation>
    <scope>NUCLEOTIDE SEQUENCE [LARGE SCALE GENOMIC DNA]</scope>
    <source>
        <strain evidence="2 3">DSM 16525</strain>
    </source>
</reference>
<keyword evidence="3" id="KW-1185">Reference proteome</keyword>
<gene>
    <name evidence="2" type="ORF">SAMN05443572_11310</name>
</gene>
<organism evidence="2 3">
    <name type="scientific">Myxococcus fulvus</name>
    <dbReference type="NCBI Taxonomy" id="33"/>
    <lineage>
        <taxon>Bacteria</taxon>
        <taxon>Pseudomonadati</taxon>
        <taxon>Myxococcota</taxon>
        <taxon>Myxococcia</taxon>
        <taxon>Myxococcales</taxon>
        <taxon>Cystobacterineae</taxon>
        <taxon>Myxococcaceae</taxon>
        <taxon>Myxococcus</taxon>
    </lineage>
</organism>
<comment type="caution">
    <text evidence="2">The sequence shown here is derived from an EMBL/GenBank/DDBJ whole genome shotgun (WGS) entry which is preliminary data.</text>
</comment>
<dbReference type="Gene3D" id="2.60.120.650">
    <property type="entry name" value="Cupin"/>
    <property type="match status" value="1"/>
</dbReference>
<name>A0ABY1CUK7_MYXFU</name>
<dbReference type="InterPro" id="IPR041667">
    <property type="entry name" value="Cupin_8"/>
</dbReference>
<dbReference type="SUPFAM" id="SSF51197">
    <property type="entry name" value="Clavaminate synthase-like"/>
    <property type="match status" value="1"/>
</dbReference>
<evidence type="ECO:0000313" key="3">
    <source>
        <dbReference type="Proteomes" id="UP000183760"/>
    </source>
</evidence>
<evidence type="ECO:0000259" key="1">
    <source>
        <dbReference type="Pfam" id="PF13621"/>
    </source>
</evidence>
<dbReference type="EMBL" id="FOIB01000013">
    <property type="protein sequence ID" value="SEU38276.1"/>
    <property type="molecule type" value="Genomic_DNA"/>
</dbReference>
<dbReference type="Proteomes" id="UP000183760">
    <property type="component" value="Unassembled WGS sequence"/>
</dbReference>
<evidence type="ECO:0000313" key="2">
    <source>
        <dbReference type="EMBL" id="SEU38276.1"/>
    </source>
</evidence>
<protein>
    <submittedName>
        <fullName evidence="2">Cupin-like domain-containing protein</fullName>
    </submittedName>
</protein>
<accession>A0ABY1CUK7</accession>